<keyword evidence="2" id="KW-0812">Transmembrane</keyword>
<evidence type="ECO:0000313" key="3">
    <source>
        <dbReference type="EMBL" id="KZO94449.1"/>
    </source>
</evidence>
<evidence type="ECO:0000313" key="4">
    <source>
        <dbReference type="Proteomes" id="UP000076738"/>
    </source>
</evidence>
<evidence type="ECO:0000256" key="1">
    <source>
        <dbReference type="SAM" id="MobiDB-lite"/>
    </source>
</evidence>
<reference evidence="3 4" key="1">
    <citation type="journal article" date="2016" name="Mol. Biol. Evol.">
        <title>Comparative Genomics of Early-Diverging Mushroom-Forming Fungi Provides Insights into the Origins of Lignocellulose Decay Capabilities.</title>
        <authorList>
            <person name="Nagy L.G."/>
            <person name="Riley R."/>
            <person name="Tritt A."/>
            <person name="Adam C."/>
            <person name="Daum C."/>
            <person name="Floudas D."/>
            <person name="Sun H."/>
            <person name="Yadav J.S."/>
            <person name="Pangilinan J."/>
            <person name="Larsson K.H."/>
            <person name="Matsuura K."/>
            <person name="Barry K."/>
            <person name="Labutti K."/>
            <person name="Kuo R."/>
            <person name="Ohm R.A."/>
            <person name="Bhattacharya S.S."/>
            <person name="Shirouzu T."/>
            <person name="Yoshinaga Y."/>
            <person name="Martin F.M."/>
            <person name="Grigoriev I.V."/>
            <person name="Hibbett D.S."/>
        </authorList>
    </citation>
    <scope>NUCLEOTIDE SEQUENCE [LARGE SCALE GENOMIC DNA]</scope>
    <source>
        <strain evidence="3 4">TUFC12733</strain>
    </source>
</reference>
<accession>A0A167KAV1</accession>
<organism evidence="3 4">
    <name type="scientific">Calocera viscosa (strain TUFC12733)</name>
    <dbReference type="NCBI Taxonomy" id="1330018"/>
    <lineage>
        <taxon>Eukaryota</taxon>
        <taxon>Fungi</taxon>
        <taxon>Dikarya</taxon>
        <taxon>Basidiomycota</taxon>
        <taxon>Agaricomycotina</taxon>
        <taxon>Dacrymycetes</taxon>
        <taxon>Dacrymycetales</taxon>
        <taxon>Dacrymycetaceae</taxon>
        <taxon>Calocera</taxon>
    </lineage>
</organism>
<feature type="transmembrane region" description="Helical" evidence="2">
    <location>
        <begin position="256"/>
        <end position="276"/>
    </location>
</feature>
<dbReference type="EMBL" id="KV417294">
    <property type="protein sequence ID" value="KZO94449.1"/>
    <property type="molecule type" value="Genomic_DNA"/>
</dbReference>
<keyword evidence="2" id="KW-0472">Membrane</keyword>
<dbReference type="OrthoDB" id="2830640at2759"/>
<feature type="transmembrane region" description="Helical" evidence="2">
    <location>
        <begin position="296"/>
        <end position="316"/>
    </location>
</feature>
<protein>
    <recommendedName>
        <fullName evidence="5">Cora-domain-containing protein</fullName>
    </recommendedName>
</protein>
<feature type="region of interest" description="Disordered" evidence="1">
    <location>
        <begin position="339"/>
        <end position="389"/>
    </location>
</feature>
<dbReference type="Proteomes" id="UP000076738">
    <property type="component" value="Unassembled WGS sequence"/>
</dbReference>
<evidence type="ECO:0000256" key="2">
    <source>
        <dbReference type="SAM" id="Phobius"/>
    </source>
</evidence>
<keyword evidence="4" id="KW-1185">Reference proteome</keyword>
<proteinExistence type="predicted"/>
<evidence type="ECO:0008006" key="5">
    <source>
        <dbReference type="Google" id="ProtNLM"/>
    </source>
</evidence>
<dbReference type="AlphaFoldDB" id="A0A167KAV1"/>
<gene>
    <name evidence="3" type="ORF">CALVIDRAFT_538904</name>
</gene>
<name>A0A167KAV1_CALVF</name>
<keyword evidence="2" id="KW-1133">Transmembrane helix</keyword>
<dbReference type="Gene3D" id="1.20.58.340">
    <property type="entry name" value="Magnesium transport protein CorA, transmembrane region"/>
    <property type="match status" value="1"/>
</dbReference>
<dbReference type="STRING" id="1330018.A0A167KAV1"/>
<sequence length="389" mass="43850">MLEAAKDHHEFMSYFFENDPENGCCLGLSYDPATHSTYALLLGLIDRPGRAVNEELADEIHRSAMSAWHPLLLPLLLLQQRSERIAAKVTAAIGTGFEFDLSRGFDKPSWQQYQQNQKKGQAAAQAKANLKISDFESPILRLSALSADVGFIQLVLELLIATLQKVQALLDTVVSERIVTAGVSQTNDVSKEDLTAQIRKTHDVLLRDIFYIDSVNTSRLLRITQIKEKLQIQLHAIQNLIAQRDNRINMSDSSSVKTISVVIMAFLPGTFIASFFTMPLSDWALDSAVTGQVWKYMVGIVPTAAIAFLAWLFFLWRMEIQRHKAAPHDLDDQQHLAQQTMDGTGPRPQNGRQQQKGPSPNKKGYFVHWSRQRQRERSSTSTVQKRHIS</sequence>